<comment type="caution">
    <text evidence="2">The sequence shown here is derived from an EMBL/GenBank/DDBJ whole genome shotgun (WGS) entry which is preliminary data.</text>
</comment>
<evidence type="ECO:0000313" key="2">
    <source>
        <dbReference type="EMBL" id="MBB6003892.1"/>
    </source>
</evidence>
<organism evidence="2 3">
    <name type="scientific">Arcicella rosea</name>
    <dbReference type="NCBI Taxonomy" id="502909"/>
    <lineage>
        <taxon>Bacteria</taxon>
        <taxon>Pseudomonadati</taxon>
        <taxon>Bacteroidota</taxon>
        <taxon>Cytophagia</taxon>
        <taxon>Cytophagales</taxon>
        <taxon>Flectobacillaceae</taxon>
        <taxon>Arcicella</taxon>
    </lineage>
</organism>
<keyword evidence="1" id="KW-0812">Transmembrane</keyword>
<keyword evidence="3" id="KW-1185">Reference proteome</keyword>
<evidence type="ECO:0000256" key="1">
    <source>
        <dbReference type="SAM" id="Phobius"/>
    </source>
</evidence>
<reference evidence="2 3" key="1">
    <citation type="submission" date="2020-08" db="EMBL/GenBank/DDBJ databases">
        <title>Functional genomics of gut bacteria from endangered species of beetles.</title>
        <authorList>
            <person name="Carlos-Shanley C."/>
        </authorList>
    </citation>
    <scope>NUCLEOTIDE SEQUENCE [LARGE SCALE GENOMIC DNA]</scope>
    <source>
        <strain evidence="2 3">S00070</strain>
    </source>
</reference>
<name>A0A841EK21_9BACT</name>
<protein>
    <submittedName>
        <fullName evidence="2">Uncharacterized protein</fullName>
    </submittedName>
</protein>
<evidence type="ECO:0000313" key="3">
    <source>
        <dbReference type="Proteomes" id="UP000524404"/>
    </source>
</evidence>
<proteinExistence type="predicted"/>
<dbReference type="EMBL" id="JACHKT010000017">
    <property type="protein sequence ID" value="MBB6003892.1"/>
    <property type="molecule type" value="Genomic_DNA"/>
</dbReference>
<keyword evidence="1" id="KW-1133">Transmembrane helix</keyword>
<sequence length="122" mass="14660">MINDLSTWHIFCNLFYILFILFLIDFLGIRQLFSFNKKTLISQCVNELVKRNIQFTYDSKGLMNIYCVIHNEEFYDGSIPFRFFFIDENQVKINYKVDSSNHIISKTITDFKELLEFKPFTI</sequence>
<dbReference type="AlphaFoldDB" id="A0A841EK21"/>
<keyword evidence="1" id="KW-0472">Membrane</keyword>
<feature type="transmembrane region" description="Helical" evidence="1">
    <location>
        <begin position="6"/>
        <end position="28"/>
    </location>
</feature>
<accession>A0A841EK21</accession>
<dbReference type="Proteomes" id="UP000524404">
    <property type="component" value="Unassembled WGS sequence"/>
</dbReference>
<gene>
    <name evidence="2" type="ORF">HNP25_002551</name>
</gene>